<evidence type="ECO:0000256" key="2">
    <source>
        <dbReference type="ARBA" id="ARBA00005042"/>
    </source>
</evidence>
<evidence type="ECO:0000256" key="10">
    <source>
        <dbReference type="ARBA" id="ARBA00023098"/>
    </source>
</evidence>
<dbReference type="Gene3D" id="1.20.120.1760">
    <property type="match status" value="1"/>
</dbReference>
<organism evidence="18 19">
    <name type="scientific">Thalassobacterium sedimentorum</name>
    <dbReference type="NCBI Taxonomy" id="3041258"/>
    <lineage>
        <taxon>Bacteria</taxon>
        <taxon>Pseudomonadati</taxon>
        <taxon>Verrucomicrobiota</taxon>
        <taxon>Opitutia</taxon>
        <taxon>Puniceicoccales</taxon>
        <taxon>Coraliomargaritaceae</taxon>
        <taxon>Thalassobacterium</taxon>
    </lineage>
</organism>
<evidence type="ECO:0000256" key="4">
    <source>
        <dbReference type="ARBA" id="ARBA00013170"/>
    </source>
</evidence>
<dbReference type="InterPro" id="IPR048254">
    <property type="entry name" value="CDP_ALCOHOL_P_TRANSF_CS"/>
</dbReference>
<protein>
    <recommendedName>
        <fullName evidence="5 15">CDP-diacylglycerol--glycerol-3-phosphate 3-phosphatidyltransferase</fullName>
        <ecNumber evidence="4 15">2.7.8.5</ecNumber>
    </recommendedName>
</protein>
<dbReference type="EC" id="2.7.8.5" evidence="4 15"/>
<keyword evidence="6" id="KW-0444">Lipid biosynthesis</keyword>
<evidence type="ECO:0000256" key="1">
    <source>
        <dbReference type="ARBA" id="ARBA00004141"/>
    </source>
</evidence>
<sequence>MNLPNLLTLSRIPILFGIVGFLYAPFTGASTVAFVLFIIGALTDWADGYFARKQGLVSNFGKLMDALTDKVFMVGLFIALLAHNTLPAWTLPLLLLILSREFLITGLRLVAASSGIVLAAEKSGKHKTVSQIVAAILLLMAVAVRMDFPELLPAILGDVLHWGGLTFFVIATLLTVSSGTQYMVKYWSIFTGENEDKS</sequence>
<name>A0ABU1AGT7_9BACT</name>
<dbReference type="InterPro" id="IPR004570">
    <property type="entry name" value="Phosphatidylglycerol_P_synth"/>
</dbReference>
<evidence type="ECO:0000256" key="5">
    <source>
        <dbReference type="ARBA" id="ARBA00014944"/>
    </source>
</evidence>
<evidence type="ECO:0000313" key="19">
    <source>
        <dbReference type="Proteomes" id="UP001243717"/>
    </source>
</evidence>
<dbReference type="PANTHER" id="PTHR14269">
    <property type="entry name" value="CDP-DIACYLGLYCEROL--GLYCEROL-3-PHOSPHATE 3-PHOSPHATIDYLTRANSFERASE-RELATED"/>
    <property type="match status" value="1"/>
</dbReference>
<dbReference type="RefSeq" id="WP_308983343.1">
    <property type="nucleotide sequence ID" value="NZ_JARXIC010000001.1"/>
</dbReference>
<feature type="transmembrane region" description="Helical" evidence="17">
    <location>
        <begin position="12"/>
        <end position="42"/>
    </location>
</feature>
<dbReference type="Pfam" id="PF01066">
    <property type="entry name" value="CDP-OH_P_transf"/>
    <property type="match status" value="1"/>
</dbReference>
<evidence type="ECO:0000256" key="11">
    <source>
        <dbReference type="ARBA" id="ARBA00023136"/>
    </source>
</evidence>
<keyword evidence="12" id="KW-0594">Phospholipid biosynthesis</keyword>
<evidence type="ECO:0000256" key="9">
    <source>
        <dbReference type="ARBA" id="ARBA00022989"/>
    </source>
</evidence>
<evidence type="ECO:0000256" key="16">
    <source>
        <dbReference type="RuleBase" id="RU003750"/>
    </source>
</evidence>
<dbReference type="NCBIfam" id="TIGR00560">
    <property type="entry name" value="pgsA"/>
    <property type="match status" value="1"/>
</dbReference>
<keyword evidence="10" id="KW-0443">Lipid metabolism</keyword>
<dbReference type="InterPro" id="IPR043130">
    <property type="entry name" value="CDP-OH_PTrfase_TM_dom"/>
</dbReference>
<feature type="transmembrane region" description="Helical" evidence="17">
    <location>
        <begin position="132"/>
        <end position="148"/>
    </location>
</feature>
<dbReference type="InterPro" id="IPR050324">
    <property type="entry name" value="CDP-alcohol_PTase-I"/>
</dbReference>
<evidence type="ECO:0000256" key="3">
    <source>
        <dbReference type="ARBA" id="ARBA00010441"/>
    </source>
</evidence>
<evidence type="ECO:0000256" key="6">
    <source>
        <dbReference type="ARBA" id="ARBA00022516"/>
    </source>
</evidence>
<dbReference type="InterPro" id="IPR000462">
    <property type="entry name" value="CDP-OH_P_trans"/>
</dbReference>
<dbReference type="Proteomes" id="UP001243717">
    <property type="component" value="Unassembled WGS sequence"/>
</dbReference>
<dbReference type="PIRSF" id="PIRSF000847">
    <property type="entry name" value="Phos_ph_gly_syn"/>
    <property type="match status" value="1"/>
</dbReference>
<evidence type="ECO:0000313" key="18">
    <source>
        <dbReference type="EMBL" id="MDQ8192833.1"/>
    </source>
</evidence>
<evidence type="ECO:0000256" key="14">
    <source>
        <dbReference type="ARBA" id="ARBA00048586"/>
    </source>
</evidence>
<keyword evidence="19" id="KW-1185">Reference proteome</keyword>
<comment type="pathway">
    <text evidence="2">Phospholipid metabolism; phosphatidylglycerol biosynthesis; phosphatidylglycerol from CDP-diacylglycerol: step 1/2.</text>
</comment>
<evidence type="ECO:0000256" key="17">
    <source>
        <dbReference type="SAM" id="Phobius"/>
    </source>
</evidence>
<evidence type="ECO:0000256" key="12">
    <source>
        <dbReference type="ARBA" id="ARBA00023209"/>
    </source>
</evidence>
<keyword evidence="8 17" id="KW-0812">Transmembrane</keyword>
<comment type="catalytic activity">
    <reaction evidence="14">
        <text>a CDP-1,2-diacyl-sn-glycerol + sn-glycerol 3-phosphate = a 1,2-diacyl-sn-glycero-3-phospho-(1'-sn-glycero-3'-phosphate) + CMP + H(+)</text>
        <dbReference type="Rhea" id="RHEA:12593"/>
        <dbReference type="ChEBI" id="CHEBI:15378"/>
        <dbReference type="ChEBI" id="CHEBI:57597"/>
        <dbReference type="ChEBI" id="CHEBI:58332"/>
        <dbReference type="ChEBI" id="CHEBI:60110"/>
        <dbReference type="ChEBI" id="CHEBI:60377"/>
        <dbReference type="EC" id="2.7.8.5"/>
    </reaction>
</comment>
<dbReference type="GO" id="GO:0008444">
    <property type="term" value="F:CDP-diacylglycerol-glycerol-3-phosphate 3-phosphatidyltransferase activity"/>
    <property type="evidence" value="ECO:0007669"/>
    <property type="project" value="UniProtKB-EC"/>
</dbReference>
<keyword evidence="11 17" id="KW-0472">Membrane</keyword>
<comment type="similarity">
    <text evidence="3 16">Belongs to the CDP-alcohol phosphatidyltransferase class-I family.</text>
</comment>
<evidence type="ECO:0000256" key="7">
    <source>
        <dbReference type="ARBA" id="ARBA00022679"/>
    </source>
</evidence>
<keyword evidence="9 17" id="KW-1133">Transmembrane helix</keyword>
<dbReference type="PROSITE" id="PS00379">
    <property type="entry name" value="CDP_ALCOHOL_P_TRANSF"/>
    <property type="match status" value="1"/>
</dbReference>
<keyword evidence="13" id="KW-1208">Phospholipid metabolism</keyword>
<reference evidence="18 19" key="1">
    <citation type="submission" date="2023-04" db="EMBL/GenBank/DDBJ databases">
        <title>A novel bacteria isolated from coastal sediment.</title>
        <authorList>
            <person name="Liu X.-J."/>
            <person name="Du Z.-J."/>
        </authorList>
    </citation>
    <scope>NUCLEOTIDE SEQUENCE [LARGE SCALE GENOMIC DNA]</scope>
    <source>
        <strain evidence="18 19">SDUM461004</strain>
    </source>
</reference>
<evidence type="ECO:0000256" key="15">
    <source>
        <dbReference type="NCBIfam" id="TIGR00560"/>
    </source>
</evidence>
<comment type="subcellular location">
    <subcellularLocation>
        <location evidence="1">Membrane</location>
        <topology evidence="1">Multi-pass membrane protein</topology>
    </subcellularLocation>
</comment>
<evidence type="ECO:0000256" key="13">
    <source>
        <dbReference type="ARBA" id="ARBA00023264"/>
    </source>
</evidence>
<proteinExistence type="inferred from homology"/>
<evidence type="ECO:0000256" key="8">
    <source>
        <dbReference type="ARBA" id="ARBA00022692"/>
    </source>
</evidence>
<dbReference type="PANTHER" id="PTHR14269:SF11">
    <property type="entry name" value="CDP-DIACYLGLYCEROL--GLYCEROL-3-PHOSPHATE 3-PHOSPHATIDYLTRANSFERASE"/>
    <property type="match status" value="1"/>
</dbReference>
<keyword evidence="7 16" id="KW-0808">Transferase</keyword>
<feature type="transmembrane region" description="Helical" evidence="17">
    <location>
        <begin position="154"/>
        <end position="176"/>
    </location>
</feature>
<gene>
    <name evidence="18" type="primary">pgsA</name>
    <name evidence="18" type="ORF">QEH59_00250</name>
</gene>
<dbReference type="EMBL" id="JARXIC010000001">
    <property type="protein sequence ID" value="MDQ8192833.1"/>
    <property type="molecule type" value="Genomic_DNA"/>
</dbReference>
<comment type="caution">
    <text evidence="18">The sequence shown here is derived from an EMBL/GenBank/DDBJ whole genome shotgun (WGS) entry which is preliminary data.</text>
</comment>
<accession>A0ABU1AGT7</accession>